<organism evidence="2 3">
    <name type="scientific">Blautia hominis</name>
    <dbReference type="NCBI Taxonomy" id="2025493"/>
    <lineage>
        <taxon>Bacteria</taxon>
        <taxon>Bacillati</taxon>
        <taxon>Bacillota</taxon>
        <taxon>Clostridia</taxon>
        <taxon>Lachnospirales</taxon>
        <taxon>Lachnospiraceae</taxon>
        <taxon>Blautia</taxon>
    </lineage>
</organism>
<dbReference type="PANTHER" id="PTHR41309:SF2">
    <property type="entry name" value="MEMBRANE PROTEIN"/>
    <property type="match status" value="1"/>
</dbReference>
<gene>
    <name evidence="2" type="ORF">K040078D81_23960</name>
</gene>
<evidence type="ECO:0000313" key="3">
    <source>
        <dbReference type="Proteomes" id="UP001600943"/>
    </source>
</evidence>
<protein>
    <submittedName>
        <fullName evidence="2">ABC-2 transporter permease</fullName>
    </submittedName>
</protein>
<evidence type="ECO:0000313" key="2">
    <source>
        <dbReference type="EMBL" id="GAA6408279.1"/>
    </source>
</evidence>
<dbReference type="EMBL" id="BAABYW010000001">
    <property type="protein sequence ID" value="GAA6408279.1"/>
    <property type="molecule type" value="Genomic_DNA"/>
</dbReference>
<proteinExistence type="predicted"/>
<keyword evidence="1" id="KW-0812">Transmembrane</keyword>
<accession>A0ABQ0BA04</accession>
<dbReference type="InterPro" id="IPR025699">
    <property type="entry name" value="ABC2_memb-like"/>
</dbReference>
<feature type="transmembrane region" description="Helical" evidence="1">
    <location>
        <begin position="12"/>
        <end position="31"/>
    </location>
</feature>
<dbReference type="Proteomes" id="UP001600943">
    <property type="component" value="Unassembled WGS sequence"/>
</dbReference>
<feature type="transmembrane region" description="Helical" evidence="1">
    <location>
        <begin position="37"/>
        <end position="57"/>
    </location>
</feature>
<feature type="transmembrane region" description="Helical" evidence="1">
    <location>
        <begin position="153"/>
        <end position="173"/>
    </location>
</feature>
<feature type="transmembrane region" description="Helical" evidence="1">
    <location>
        <begin position="185"/>
        <end position="204"/>
    </location>
</feature>
<dbReference type="PANTHER" id="PTHR41309">
    <property type="entry name" value="MEMBRANE PROTEIN-RELATED"/>
    <property type="match status" value="1"/>
</dbReference>
<reference evidence="2 3" key="1">
    <citation type="submission" date="2024-04" db="EMBL/GenBank/DDBJ databases">
        <title>Defined microbial consortia suppress multidrug-resistant proinflammatory Enterobacteriaceae via ecological control.</title>
        <authorList>
            <person name="Furuichi M."/>
            <person name="Kawaguchi T."/>
            <person name="Pust M."/>
            <person name="Yasuma K."/>
            <person name="Plichta D."/>
            <person name="Hasegawa N."/>
            <person name="Ohya T."/>
            <person name="Bhattarai S."/>
            <person name="Sasajima S."/>
            <person name="Aoto Y."/>
            <person name="Tuganbaev T."/>
            <person name="Yaginuma M."/>
            <person name="Ueda M."/>
            <person name="Okahashi N."/>
            <person name="Amafuji K."/>
            <person name="Kiridooshi Y."/>
            <person name="Sugita K."/>
            <person name="Strazar M."/>
            <person name="Skelly A."/>
            <person name="Suda W."/>
            <person name="Hattori M."/>
            <person name="Nakamoto N."/>
            <person name="Caballero S."/>
            <person name="Norman J."/>
            <person name="Olle B."/>
            <person name="Tanoue T."/>
            <person name="Arita M."/>
            <person name="Bucci V."/>
            <person name="Atarashi K."/>
            <person name="Xavier R."/>
            <person name="Honda K."/>
        </authorList>
    </citation>
    <scope>NUCLEOTIDE SEQUENCE [LARGE SCALE GENOMIC DNA]</scope>
    <source>
        <strain evidence="3">k04-0078-D8-1</strain>
    </source>
</reference>
<feature type="transmembrane region" description="Helical" evidence="1">
    <location>
        <begin position="78"/>
        <end position="106"/>
    </location>
</feature>
<comment type="caution">
    <text evidence="2">The sequence shown here is derived from an EMBL/GenBank/DDBJ whole genome shotgun (WGS) entry which is preliminary data.</text>
</comment>
<keyword evidence="3" id="KW-1185">Reference proteome</keyword>
<evidence type="ECO:0000256" key="1">
    <source>
        <dbReference type="SAM" id="Phobius"/>
    </source>
</evidence>
<dbReference type="RefSeq" id="WP_104805413.1">
    <property type="nucleotide sequence ID" value="NZ_BAABYW010000001.1"/>
</dbReference>
<sequence>MKSLIIKDVYNILHNMKSLFLMLFVFLFLILPKGGAAAYAITCCILCAMMIVTTFSFDENAKWEKYAMVMPVSRKDLVLSKFVVLLFFCIFGMVFGGILGIAGSTIMGKFHIFSLTEWLELLCVCLAGMVISFFLGSMVIPLLFRFGAEKARALMLAAFLLPVLLCSGLYFLLRSLGVILTDTVILTLICASPLVLILWTAVMYRISLRIFKNTEF</sequence>
<feature type="transmembrane region" description="Helical" evidence="1">
    <location>
        <begin position="118"/>
        <end position="144"/>
    </location>
</feature>
<keyword evidence="1" id="KW-0472">Membrane</keyword>
<name>A0ABQ0BA04_9FIRM</name>
<dbReference type="Pfam" id="PF13346">
    <property type="entry name" value="ABC2_membrane_5"/>
    <property type="match status" value="1"/>
</dbReference>
<keyword evidence="1" id="KW-1133">Transmembrane helix</keyword>